<keyword evidence="1" id="KW-0812">Transmembrane</keyword>
<reference evidence="3 4" key="2">
    <citation type="submission" date="2018-05" db="EMBL/GenBank/DDBJ databases">
        <title>Algibacter marinivivus sp. nov., isolated from sample around a algae.</title>
        <authorList>
            <person name="Zhong X."/>
        </authorList>
    </citation>
    <scope>NUCLEOTIDE SEQUENCE [LARGE SCALE GENOMIC DNA]</scope>
    <source>
        <strain evidence="3 4">ZY111</strain>
    </source>
</reference>
<accession>A0A2U2X3M9</accession>
<name>A0A2U2X3M9_9FLAO</name>
<gene>
    <name evidence="3" type="ORF">DIS18_09035</name>
</gene>
<evidence type="ECO:0000259" key="2">
    <source>
        <dbReference type="Pfam" id="PF01757"/>
    </source>
</evidence>
<keyword evidence="1" id="KW-1133">Transmembrane helix</keyword>
<dbReference type="Pfam" id="PF01757">
    <property type="entry name" value="Acyl_transf_3"/>
    <property type="match status" value="1"/>
</dbReference>
<evidence type="ECO:0000256" key="1">
    <source>
        <dbReference type="SAM" id="Phobius"/>
    </source>
</evidence>
<reference evidence="4" key="1">
    <citation type="submission" date="2018-05" db="EMBL/GenBank/DDBJ databases">
        <title>Algibacter marinivivus sp. nov., isolated from sample around a algae.</title>
        <authorList>
            <person name="Lu D."/>
        </authorList>
    </citation>
    <scope>NUCLEOTIDE SEQUENCE [LARGE SCALE GENOMIC DNA]</scope>
    <source>
        <strain evidence="4">ZY111</strain>
    </source>
</reference>
<keyword evidence="4" id="KW-1185">Reference proteome</keyword>
<feature type="transmembrane region" description="Helical" evidence="1">
    <location>
        <begin position="7"/>
        <end position="24"/>
    </location>
</feature>
<dbReference type="InterPro" id="IPR002656">
    <property type="entry name" value="Acyl_transf_3_dom"/>
</dbReference>
<dbReference type="InterPro" id="IPR052734">
    <property type="entry name" value="Nod_factor_acetyltransferase"/>
</dbReference>
<feature type="transmembrane region" description="Helical" evidence="1">
    <location>
        <begin position="162"/>
        <end position="180"/>
    </location>
</feature>
<dbReference type="GO" id="GO:0016747">
    <property type="term" value="F:acyltransferase activity, transferring groups other than amino-acyl groups"/>
    <property type="evidence" value="ECO:0007669"/>
    <property type="project" value="InterPro"/>
</dbReference>
<dbReference type="AlphaFoldDB" id="A0A2U2X3M9"/>
<dbReference type="PANTHER" id="PTHR37312">
    <property type="entry name" value="MEMBRANE-BOUND ACYLTRANSFERASE YKRP-RELATED"/>
    <property type="match status" value="1"/>
</dbReference>
<feature type="transmembrane region" description="Helical" evidence="1">
    <location>
        <begin position="100"/>
        <end position="120"/>
    </location>
</feature>
<dbReference type="PANTHER" id="PTHR37312:SF1">
    <property type="entry name" value="MEMBRANE-BOUND ACYLTRANSFERASE YKRP-RELATED"/>
    <property type="match status" value="1"/>
</dbReference>
<protein>
    <recommendedName>
        <fullName evidence="2">Acyltransferase 3 domain-containing protein</fullName>
    </recommendedName>
</protein>
<sequence>MNKLPWIDVIKGFGMICVVIGHIYDGDISRTMFIFHMPLFFFISGYLLKPNKNFKEYLVKKTKHLIIPYASFLIPLYFAFRGFPEFKISGILSFIKSPLLGGRMLSGSLGVFWFVTCLFLTQQLMNYIIIKFNIKISIIMVFLMLALSYINSIFFPYFWLPWNANVVFAAAPIFYIGFLCKEFNIKLNTILVFVIGVIIIIGSYYIKNNTYDMKYAMYGIPGLTFISSVFLIFVIIAISKIISRLHFLKNFFSEIGKASMVIMYLHQPIQLSLRNNFGLSRVVLLVISITISYLIYLFFLRFILTRAIFLGSSLDMKKIRIANLFSK</sequence>
<evidence type="ECO:0000313" key="3">
    <source>
        <dbReference type="EMBL" id="PWH82387.1"/>
    </source>
</evidence>
<dbReference type="Proteomes" id="UP000245375">
    <property type="component" value="Unassembled WGS sequence"/>
</dbReference>
<evidence type="ECO:0000313" key="4">
    <source>
        <dbReference type="Proteomes" id="UP000245375"/>
    </source>
</evidence>
<dbReference type="EMBL" id="QFRI01000002">
    <property type="protein sequence ID" value="PWH82387.1"/>
    <property type="molecule type" value="Genomic_DNA"/>
</dbReference>
<feature type="transmembrane region" description="Helical" evidence="1">
    <location>
        <begin position="218"/>
        <end position="239"/>
    </location>
</feature>
<feature type="transmembrane region" description="Helical" evidence="1">
    <location>
        <begin position="132"/>
        <end position="150"/>
    </location>
</feature>
<dbReference type="OrthoDB" id="9809782at2"/>
<dbReference type="RefSeq" id="WP_109352754.1">
    <property type="nucleotide sequence ID" value="NZ_QFRI01000002.1"/>
</dbReference>
<proteinExistence type="predicted"/>
<feature type="transmembrane region" description="Helical" evidence="1">
    <location>
        <begin position="187"/>
        <end position="206"/>
    </location>
</feature>
<keyword evidence="1" id="KW-0472">Membrane</keyword>
<feature type="transmembrane region" description="Helical" evidence="1">
    <location>
        <begin position="30"/>
        <end position="48"/>
    </location>
</feature>
<feature type="domain" description="Acyltransferase 3" evidence="2">
    <location>
        <begin position="5"/>
        <end position="296"/>
    </location>
</feature>
<organism evidence="3 4">
    <name type="scientific">Algibacter marinivivus</name>
    <dbReference type="NCBI Taxonomy" id="2100723"/>
    <lineage>
        <taxon>Bacteria</taxon>
        <taxon>Pseudomonadati</taxon>
        <taxon>Bacteroidota</taxon>
        <taxon>Flavobacteriia</taxon>
        <taxon>Flavobacteriales</taxon>
        <taxon>Flavobacteriaceae</taxon>
        <taxon>Algibacter</taxon>
    </lineage>
</organism>
<feature type="transmembrane region" description="Helical" evidence="1">
    <location>
        <begin position="281"/>
        <end position="304"/>
    </location>
</feature>
<comment type="caution">
    <text evidence="3">The sequence shown here is derived from an EMBL/GenBank/DDBJ whole genome shotgun (WGS) entry which is preliminary data.</text>
</comment>
<feature type="transmembrane region" description="Helical" evidence="1">
    <location>
        <begin position="64"/>
        <end position="80"/>
    </location>
</feature>